<keyword evidence="4 7" id="KW-1133">Transmembrane helix</keyword>
<dbReference type="PANTHER" id="PTHR12546">
    <property type="entry name" value="FER-1-LIKE"/>
    <property type="match status" value="1"/>
</dbReference>
<dbReference type="Gene3D" id="2.60.40.150">
    <property type="entry name" value="C2 domain"/>
    <property type="match status" value="1"/>
</dbReference>
<evidence type="ECO:0000313" key="9">
    <source>
        <dbReference type="EMBL" id="CAD8980134.1"/>
    </source>
</evidence>
<keyword evidence="2 7" id="KW-0812">Transmembrane</keyword>
<dbReference type="SUPFAM" id="SSF49562">
    <property type="entry name" value="C2 domain (Calcium/lipid-binding domain, CaLB)"/>
    <property type="match status" value="2"/>
</dbReference>
<feature type="region of interest" description="Disordered" evidence="6">
    <location>
        <begin position="411"/>
        <end position="432"/>
    </location>
</feature>
<dbReference type="InterPro" id="IPR037721">
    <property type="entry name" value="Ferlin"/>
</dbReference>
<dbReference type="EMBL" id="HBFX01051672">
    <property type="protein sequence ID" value="CAD8980134.1"/>
    <property type="molecule type" value="Transcribed_RNA"/>
</dbReference>
<evidence type="ECO:0000259" key="8">
    <source>
        <dbReference type="PROSITE" id="PS50004"/>
    </source>
</evidence>
<evidence type="ECO:0000256" key="5">
    <source>
        <dbReference type="ARBA" id="ARBA00023136"/>
    </source>
</evidence>
<dbReference type="AlphaFoldDB" id="A0A6U5BLK2"/>
<feature type="domain" description="C2" evidence="8">
    <location>
        <begin position="214"/>
        <end position="340"/>
    </location>
</feature>
<dbReference type="InterPro" id="IPR035892">
    <property type="entry name" value="C2_domain_sf"/>
</dbReference>
<dbReference type="PROSITE" id="PS50004">
    <property type="entry name" value="C2"/>
    <property type="match status" value="1"/>
</dbReference>
<comment type="subcellular location">
    <subcellularLocation>
        <location evidence="1">Membrane</location>
        <topology evidence="1">Single-pass membrane protein</topology>
    </subcellularLocation>
</comment>
<evidence type="ECO:0000256" key="7">
    <source>
        <dbReference type="SAM" id="Phobius"/>
    </source>
</evidence>
<sequence>MVGVLKCKVNIFRKEDETANGKSRKYPDREPCFYEVGPKDVSVEAAIDLERPYKMKSIMELYPEATVEVRVYVIRAFQITPGGLEREADGKKFWEHIVTADLGIHHMETEVVRALNPKMFHTFQFKNMSLPGPSILRLGVKDISIFQGNVTDEVLVGETTVDLEDRWFCQKWRDEKYKPREVRDLFNEDESKGEQGVSQGKLSIIVDVIEQNKADEMPPEDIQVLGKTQNCELRVVIWNTHDTACKDTYTSDVYIVCELIGVGQPKQTDVHYGVKKGAYGMFNWRLKWRAKYPSTTLEYLMRIQVWDDNVISTHASIAEGILPLGPLFKECFERNQGKTSPDDMEDVWLIAPGVTGRADQTKEFLVDEDGFKNPTLWTKMTHPNEGYNSNKDCQCKLQLSFQVMPRAKARAAPAGSKRMGPSKLPEPGRPPQPANPLLYPEKCRAYIVYTCVEFFKRCKGPCLCCLCCLLLAAIIGLLAGMQMAFPGL</sequence>
<keyword evidence="3" id="KW-0677">Repeat</keyword>
<name>A0A6U5BLK2_HEMAN</name>
<evidence type="ECO:0000256" key="2">
    <source>
        <dbReference type="ARBA" id="ARBA00022692"/>
    </source>
</evidence>
<evidence type="ECO:0000256" key="3">
    <source>
        <dbReference type="ARBA" id="ARBA00022737"/>
    </source>
</evidence>
<evidence type="ECO:0000256" key="6">
    <source>
        <dbReference type="SAM" id="MobiDB-lite"/>
    </source>
</evidence>
<feature type="transmembrane region" description="Helical" evidence="7">
    <location>
        <begin position="463"/>
        <end position="485"/>
    </location>
</feature>
<dbReference type="Pfam" id="PF00168">
    <property type="entry name" value="C2"/>
    <property type="match status" value="2"/>
</dbReference>
<dbReference type="GO" id="GO:0016020">
    <property type="term" value="C:membrane"/>
    <property type="evidence" value="ECO:0007669"/>
    <property type="project" value="UniProtKB-SubCell"/>
</dbReference>
<evidence type="ECO:0000256" key="1">
    <source>
        <dbReference type="ARBA" id="ARBA00004167"/>
    </source>
</evidence>
<reference evidence="9" key="1">
    <citation type="submission" date="2021-01" db="EMBL/GenBank/DDBJ databases">
        <authorList>
            <person name="Corre E."/>
            <person name="Pelletier E."/>
            <person name="Niang G."/>
            <person name="Scheremetjew M."/>
            <person name="Finn R."/>
            <person name="Kale V."/>
            <person name="Holt S."/>
            <person name="Cochrane G."/>
            <person name="Meng A."/>
            <person name="Brown T."/>
            <person name="Cohen L."/>
        </authorList>
    </citation>
    <scope>NUCLEOTIDE SEQUENCE</scope>
    <source>
        <strain evidence="9">CCMP644</strain>
    </source>
</reference>
<organism evidence="9">
    <name type="scientific">Hemiselmis andersenii</name>
    <name type="common">Cryptophyte alga</name>
    <dbReference type="NCBI Taxonomy" id="464988"/>
    <lineage>
        <taxon>Eukaryota</taxon>
        <taxon>Cryptophyceae</taxon>
        <taxon>Cryptomonadales</taxon>
        <taxon>Hemiselmidaceae</taxon>
        <taxon>Hemiselmis</taxon>
    </lineage>
</organism>
<proteinExistence type="predicted"/>
<gene>
    <name evidence="9" type="ORF">HAND00432_LOCUS31144</name>
</gene>
<keyword evidence="5 7" id="KW-0472">Membrane</keyword>
<dbReference type="GO" id="GO:0007009">
    <property type="term" value="P:plasma membrane organization"/>
    <property type="evidence" value="ECO:0007669"/>
    <property type="project" value="TreeGrafter"/>
</dbReference>
<accession>A0A6U5BLK2</accession>
<dbReference type="PANTHER" id="PTHR12546:SF33">
    <property type="entry name" value="SPERM VESICLE FUSION PROTEIN FER-1"/>
    <property type="match status" value="1"/>
</dbReference>
<protein>
    <recommendedName>
        <fullName evidence="8">C2 domain-containing protein</fullName>
    </recommendedName>
</protein>
<evidence type="ECO:0000256" key="4">
    <source>
        <dbReference type="ARBA" id="ARBA00022989"/>
    </source>
</evidence>
<dbReference type="InterPro" id="IPR000008">
    <property type="entry name" value="C2_dom"/>
</dbReference>